<dbReference type="AlphaFoldDB" id="A0A0C9ZJ00"/>
<evidence type="ECO:0000259" key="3">
    <source>
        <dbReference type="Pfam" id="PF24855"/>
    </source>
</evidence>
<keyword evidence="2" id="KW-1133">Transmembrane helix</keyword>
<accession>A0A0C9ZJ00</accession>
<feature type="compositionally biased region" description="Low complexity" evidence="1">
    <location>
        <begin position="117"/>
        <end position="128"/>
    </location>
</feature>
<protein>
    <recommendedName>
        <fullName evidence="3">DUF7729 domain-containing protein</fullName>
    </recommendedName>
</protein>
<sequence length="382" mass="41527">MFTPPPSPTPPKTRPPPSPVHLVSDGLLVPTTIPPLAPVVTSAPSKYAVARRLRWSVLVVPFTLILIAATTRFLTHPVAFDLLIPGAENKWDQWTEKIFDWTPHSGHSHPPRPHPTSPSLSRRAATPTTVPPVPQNPTLPTPFPQPFDTTLSTNFSTTECYSFFLNMTQTLPFRSCRPFSLLVTHSEAFQEAQNNITEMNVDIWGACNTDLSWDQCSANMAWFVSALQSSCVKDLSDQNIMAADTLIALQAYDLMRNTSCRVDTATNAYCYLESVGSSDPSSYWFYLLPLGQPLVGITTSACNECTKQLMATYAGALDSSDSTLLSGLQQTYQSAAKSLDNACGADYAQTVNVSNTALARTGIPHMGILLLGVLLASLLSTT</sequence>
<organism evidence="4 5">
    <name type="scientific">Pisolithus microcarpus 441</name>
    <dbReference type="NCBI Taxonomy" id="765257"/>
    <lineage>
        <taxon>Eukaryota</taxon>
        <taxon>Fungi</taxon>
        <taxon>Dikarya</taxon>
        <taxon>Basidiomycota</taxon>
        <taxon>Agaricomycotina</taxon>
        <taxon>Agaricomycetes</taxon>
        <taxon>Agaricomycetidae</taxon>
        <taxon>Boletales</taxon>
        <taxon>Sclerodermatineae</taxon>
        <taxon>Pisolithaceae</taxon>
        <taxon>Pisolithus</taxon>
    </lineage>
</organism>
<dbReference type="PANTHER" id="PTHR39460:SF1">
    <property type="entry name" value="C6 TRANSCRIPTION FACTOR"/>
    <property type="match status" value="1"/>
</dbReference>
<feature type="transmembrane region" description="Helical" evidence="2">
    <location>
        <begin position="55"/>
        <end position="74"/>
    </location>
</feature>
<feature type="region of interest" description="Disordered" evidence="1">
    <location>
        <begin position="102"/>
        <end position="140"/>
    </location>
</feature>
<proteinExistence type="predicted"/>
<dbReference type="HOGENOM" id="CLU_042319_4_1_1"/>
<dbReference type="Proteomes" id="UP000054018">
    <property type="component" value="Unassembled WGS sequence"/>
</dbReference>
<feature type="domain" description="DUF7729" evidence="3">
    <location>
        <begin position="142"/>
        <end position="350"/>
    </location>
</feature>
<evidence type="ECO:0000256" key="1">
    <source>
        <dbReference type="SAM" id="MobiDB-lite"/>
    </source>
</evidence>
<dbReference type="Pfam" id="PF24855">
    <property type="entry name" value="DUF7729"/>
    <property type="match status" value="1"/>
</dbReference>
<name>A0A0C9ZJ00_9AGAM</name>
<evidence type="ECO:0000313" key="5">
    <source>
        <dbReference type="Proteomes" id="UP000054018"/>
    </source>
</evidence>
<feature type="compositionally biased region" description="Pro residues" evidence="1">
    <location>
        <begin position="129"/>
        <end position="140"/>
    </location>
</feature>
<reference evidence="5" key="2">
    <citation type="submission" date="2015-01" db="EMBL/GenBank/DDBJ databases">
        <title>Evolutionary Origins and Diversification of the Mycorrhizal Mutualists.</title>
        <authorList>
            <consortium name="DOE Joint Genome Institute"/>
            <consortium name="Mycorrhizal Genomics Consortium"/>
            <person name="Kohler A."/>
            <person name="Kuo A."/>
            <person name="Nagy L.G."/>
            <person name="Floudas D."/>
            <person name="Copeland A."/>
            <person name="Barry K.W."/>
            <person name="Cichocki N."/>
            <person name="Veneault-Fourrey C."/>
            <person name="LaButti K."/>
            <person name="Lindquist E.A."/>
            <person name="Lipzen A."/>
            <person name="Lundell T."/>
            <person name="Morin E."/>
            <person name="Murat C."/>
            <person name="Riley R."/>
            <person name="Ohm R."/>
            <person name="Sun H."/>
            <person name="Tunlid A."/>
            <person name="Henrissat B."/>
            <person name="Grigoriev I.V."/>
            <person name="Hibbett D.S."/>
            <person name="Martin F."/>
        </authorList>
    </citation>
    <scope>NUCLEOTIDE SEQUENCE [LARGE SCALE GENOMIC DNA]</scope>
    <source>
        <strain evidence="5">441</strain>
    </source>
</reference>
<dbReference type="InterPro" id="IPR056146">
    <property type="entry name" value="DUF7729"/>
</dbReference>
<dbReference type="PANTHER" id="PTHR39460">
    <property type="entry name" value="EXPRESSED PROTEIN"/>
    <property type="match status" value="1"/>
</dbReference>
<dbReference type="OrthoDB" id="2564812at2759"/>
<dbReference type="EMBL" id="KN833704">
    <property type="protein sequence ID" value="KIK25929.1"/>
    <property type="molecule type" value="Genomic_DNA"/>
</dbReference>
<keyword evidence="5" id="KW-1185">Reference proteome</keyword>
<keyword evidence="2" id="KW-0472">Membrane</keyword>
<evidence type="ECO:0000313" key="4">
    <source>
        <dbReference type="EMBL" id="KIK25929.1"/>
    </source>
</evidence>
<keyword evidence="2" id="KW-0812">Transmembrane</keyword>
<reference evidence="4 5" key="1">
    <citation type="submission" date="2014-04" db="EMBL/GenBank/DDBJ databases">
        <authorList>
            <consortium name="DOE Joint Genome Institute"/>
            <person name="Kuo A."/>
            <person name="Kohler A."/>
            <person name="Costa M.D."/>
            <person name="Nagy L.G."/>
            <person name="Floudas D."/>
            <person name="Copeland A."/>
            <person name="Barry K.W."/>
            <person name="Cichocki N."/>
            <person name="Veneault-Fourrey C."/>
            <person name="LaButti K."/>
            <person name="Lindquist E.A."/>
            <person name="Lipzen A."/>
            <person name="Lundell T."/>
            <person name="Morin E."/>
            <person name="Murat C."/>
            <person name="Sun H."/>
            <person name="Tunlid A."/>
            <person name="Henrissat B."/>
            <person name="Grigoriev I.V."/>
            <person name="Hibbett D.S."/>
            <person name="Martin F."/>
            <person name="Nordberg H.P."/>
            <person name="Cantor M.N."/>
            <person name="Hua S.X."/>
        </authorList>
    </citation>
    <scope>NUCLEOTIDE SEQUENCE [LARGE SCALE GENOMIC DNA]</scope>
    <source>
        <strain evidence="4 5">441</strain>
    </source>
</reference>
<gene>
    <name evidence="4" type="ORF">PISMIDRAFT_28626</name>
</gene>
<evidence type="ECO:0000256" key="2">
    <source>
        <dbReference type="SAM" id="Phobius"/>
    </source>
</evidence>